<protein>
    <submittedName>
        <fullName evidence="8">Radical SAM protein</fullName>
    </submittedName>
</protein>
<evidence type="ECO:0000256" key="6">
    <source>
        <dbReference type="ARBA" id="ARBA00023014"/>
    </source>
</evidence>
<evidence type="ECO:0000256" key="5">
    <source>
        <dbReference type="ARBA" id="ARBA00023004"/>
    </source>
</evidence>
<dbReference type="InterPro" id="IPR007197">
    <property type="entry name" value="rSAM"/>
</dbReference>
<keyword evidence="4" id="KW-0479">Metal-binding</keyword>
<dbReference type="SFLD" id="SFLDG01086">
    <property type="entry name" value="elongater_protein-like"/>
    <property type="match status" value="1"/>
</dbReference>
<dbReference type="CDD" id="cd01335">
    <property type="entry name" value="Radical_SAM"/>
    <property type="match status" value="1"/>
</dbReference>
<dbReference type="InterPro" id="IPR058240">
    <property type="entry name" value="rSAM_sf"/>
</dbReference>
<evidence type="ECO:0000256" key="4">
    <source>
        <dbReference type="ARBA" id="ARBA00022723"/>
    </source>
</evidence>
<dbReference type="Gene3D" id="3.80.30.20">
    <property type="entry name" value="tm_1862 like domain"/>
    <property type="match status" value="1"/>
</dbReference>
<dbReference type="SUPFAM" id="SSF102114">
    <property type="entry name" value="Radical SAM enzymes"/>
    <property type="match status" value="1"/>
</dbReference>
<feature type="domain" description="Radical SAM core" evidence="7">
    <location>
        <begin position="1"/>
        <end position="233"/>
    </location>
</feature>
<dbReference type="InterPro" id="IPR039661">
    <property type="entry name" value="ELP3"/>
</dbReference>
<dbReference type="InterPro" id="IPR032432">
    <property type="entry name" value="Radical_SAM_C"/>
</dbReference>
<reference evidence="8 9" key="1">
    <citation type="submission" date="2021-05" db="EMBL/GenBank/DDBJ databases">
        <title>The draft genome of Geobacter chapellei DSM 13688.</title>
        <authorList>
            <person name="Xu Z."/>
            <person name="Masuda Y."/>
            <person name="Itoh H."/>
            <person name="Senoo K."/>
        </authorList>
    </citation>
    <scope>NUCLEOTIDE SEQUENCE [LARGE SCALE GENOMIC DNA]</scope>
    <source>
        <strain evidence="8 9">DSM 13688</strain>
    </source>
</reference>
<dbReference type="EMBL" id="JAHDYS010000006">
    <property type="protein sequence ID" value="MBT1071688.1"/>
    <property type="molecule type" value="Genomic_DNA"/>
</dbReference>
<dbReference type="PROSITE" id="PS51918">
    <property type="entry name" value="RADICAL_SAM"/>
    <property type="match status" value="1"/>
</dbReference>
<dbReference type="InterPro" id="IPR023404">
    <property type="entry name" value="rSAM_horseshoe"/>
</dbReference>
<sequence>MKKITVPFYISHQGCPHTCIFCDQRIISGSSGSLPGTSEILDKITTWSHSSGGRPVEVAFFGGTFTLLPHHEQQRLLNPLQPLLKSGAVASVRVSTRPDGIDPGKVGWLAEQGITTIELGVQSMDDIVLAEAGRGHDAATSVAALKCIRTAGLTAGAQLMPGLPGDSLSVSLSSLEQVINAGASFVRLYPVVVLRGTELAQRYETGNYTPLSVEKGASICKIMLQTAMKAPVEVIRIGLQADEGLSWNNVLAGCWHPAFGQLVYSELYFDLLVQLLAGLDSSVPLKIRCHPSRVSDVIGHKRNNLLRLLQQQIIIQSVLPDKNIMPSEIIVSDAKNEVQGSVIKDLKYDIKRIIEEENA</sequence>
<dbReference type="Pfam" id="PF04055">
    <property type="entry name" value="Radical_SAM"/>
    <property type="match status" value="1"/>
</dbReference>
<evidence type="ECO:0000313" key="9">
    <source>
        <dbReference type="Proteomes" id="UP000784128"/>
    </source>
</evidence>
<proteinExistence type="predicted"/>
<comment type="cofactor">
    <cofactor evidence="1">
        <name>[4Fe-4S] cluster</name>
        <dbReference type="ChEBI" id="CHEBI:49883"/>
    </cofactor>
</comment>
<organism evidence="8 9">
    <name type="scientific">Pelotalea chapellei</name>
    <dbReference type="NCBI Taxonomy" id="44671"/>
    <lineage>
        <taxon>Bacteria</taxon>
        <taxon>Pseudomonadati</taxon>
        <taxon>Thermodesulfobacteriota</taxon>
        <taxon>Desulfuromonadia</taxon>
        <taxon>Geobacterales</taxon>
        <taxon>Geobacteraceae</taxon>
        <taxon>Pelotalea</taxon>
    </lineage>
</organism>
<evidence type="ECO:0000259" key="7">
    <source>
        <dbReference type="PROSITE" id="PS51918"/>
    </source>
</evidence>
<dbReference type="InterPro" id="IPR006638">
    <property type="entry name" value="Elp3/MiaA/NifB-like_rSAM"/>
</dbReference>
<dbReference type="PANTHER" id="PTHR11135:SF0">
    <property type="entry name" value="ELONGATOR COMPLEX PROTEIN 3"/>
    <property type="match status" value="1"/>
</dbReference>
<comment type="caution">
    <text evidence="8">The sequence shown here is derived from an EMBL/GenBank/DDBJ whole genome shotgun (WGS) entry which is preliminary data.</text>
</comment>
<evidence type="ECO:0000256" key="1">
    <source>
        <dbReference type="ARBA" id="ARBA00001966"/>
    </source>
</evidence>
<evidence type="ECO:0000313" key="8">
    <source>
        <dbReference type="EMBL" id="MBT1071688.1"/>
    </source>
</evidence>
<keyword evidence="2" id="KW-0004">4Fe-4S</keyword>
<keyword evidence="9" id="KW-1185">Reference proteome</keyword>
<keyword evidence="6" id="KW-0411">Iron-sulfur</keyword>
<gene>
    <name evidence="8" type="ORF">KJB30_07830</name>
</gene>
<dbReference type="Proteomes" id="UP000784128">
    <property type="component" value="Unassembled WGS sequence"/>
</dbReference>
<dbReference type="PANTHER" id="PTHR11135">
    <property type="entry name" value="HISTONE ACETYLTRANSFERASE-RELATED"/>
    <property type="match status" value="1"/>
</dbReference>
<name>A0ABS5U7P2_9BACT</name>
<keyword evidence="5" id="KW-0408">Iron</keyword>
<dbReference type="RefSeq" id="WP_214297727.1">
    <property type="nucleotide sequence ID" value="NZ_JAHDYS010000006.1"/>
</dbReference>
<accession>A0ABS5U7P2</accession>
<dbReference type="SMART" id="SM00729">
    <property type="entry name" value="Elp3"/>
    <property type="match status" value="1"/>
</dbReference>
<dbReference type="SFLD" id="SFLDS00029">
    <property type="entry name" value="Radical_SAM"/>
    <property type="match status" value="1"/>
</dbReference>
<dbReference type="Pfam" id="PF16199">
    <property type="entry name" value="Radical_SAM_C"/>
    <property type="match status" value="1"/>
</dbReference>
<evidence type="ECO:0000256" key="2">
    <source>
        <dbReference type="ARBA" id="ARBA00022485"/>
    </source>
</evidence>
<keyword evidence="3" id="KW-0949">S-adenosyl-L-methionine</keyword>
<evidence type="ECO:0000256" key="3">
    <source>
        <dbReference type="ARBA" id="ARBA00022691"/>
    </source>
</evidence>